<proteinExistence type="predicted"/>
<reference evidence="1" key="1">
    <citation type="journal article" date="2021" name="Proc. Natl. Acad. Sci. U.S.A.">
        <title>A Catalog of Tens of Thousands of Viruses from Human Metagenomes Reveals Hidden Associations with Chronic Diseases.</title>
        <authorList>
            <person name="Tisza M.J."/>
            <person name="Buck C.B."/>
        </authorList>
    </citation>
    <scope>NUCLEOTIDE SEQUENCE</scope>
    <source>
        <strain evidence="1">CtDmQ3</strain>
    </source>
</reference>
<sequence length="35" mass="4123">MFFVNFKSVEYSQQSRFFLHSLSLTFCNFGGILQV</sequence>
<protein>
    <submittedName>
        <fullName evidence="1">Uncharacterized protein</fullName>
    </submittedName>
</protein>
<accession>A0A8S5L846</accession>
<evidence type="ECO:0000313" key="1">
    <source>
        <dbReference type="EMBL" id="DAD66084.1"/>
    </source>
</evidence>
<name>A0A8S5L846_9CAUD</name>
<organism evidence="1">
    <name type="scientific">Siphoviridae sp. ctDmQ3</name>
    <dbReference type="NCBI Taxonomy" id="2823570"/>
    <lineage>
        <taxon>Viruses</taxon>
        <taxon>Duplodnaviria</taxon>
        <taxon>Heunggongvirae</taxon>
        <taxon>Uroviricota</taxon>
        <taxon>Caudoviricetes</taxon>
    </lineage>
</organism>
<dbReference type="EMBL" id="BK014653">
    <property type="protein sequence ID" value="DAD66084.1"/>
    <property type="molecule type" value="Genomic_DNA"/>
</dbReference>